<dbReference type="eggNOG" id="COG4717">
    <property type="taxonomic scope" value="Bacteria"/>
</dbReference>
<dbReference type="EMBL" id="CP002987">
    <property type="protein sequence ID" value="AFA49460.1"/>
    <property type="molecule type" value="Genomic_DNA"/>
</dbReference>
<evidence type="ECO:0000313" key="4">
    <source>
        <dbReference type="EMBL" id="AFA49460.1"/>
    </source>
</evidence>
<evidence type="ECO:0000256" key="1">
    <source>
        <dbReference type="SAM" id="Coils"/>
    </source>
</evidence>
<dbReference type="Pfam" id="PF13514">
    <property type="entry name" value="AAA_27"/>
    <property type="match status" value="1"/>
</dbReference>
<keyword evidence="2" id="KW-0472">Membrane</keyword>
<dbReference type="RefSeq" id="WP_014357058.1">
    <property type="nucleotide sequence ID" value="NC_016894.1"/>
</dbReference>
<reference evidence="5" key="1">
    <citation type="submission" date="2011-07" db="EMBL/GenBank/DDBJ databases">
        <title>Complete genome sequence of Acetobacterium woodii.</title>
        <authorList>
            <person name="Poehlein A."/>
            <person name="Schmidt S."/>
            <person name="Kaster A.-K."/>
            <person name="Goenrich M."/>
            <person name="Vollmers J."/>
            <person name="Thuermer A."/>
            <person name="Gottschalk G."/>
            <person name="Thauer R.K."/>
            <person name="Daniel R."/>
            <person name="Mueller V."/>
        </authorList>
    </citation>
    <scope>NUCLEOTIDE SEQUENCE [LARGE SCALE GENOMIC DNA]</scope>
    <source>
        <strain evidence="5">ATCC 29683 / DSM 1030 / JCM 2381 / KCTC 1655 / WB1</strain>
    </source>
</reference>
<dbReference type="Gene3D" id="3.40.50.300">
    <property type="entry name" value="P-loop containing nucleotide triphosphate hydrolases"/>
    <property type="match status" value="2"/>
</dbReference>
<dbReference type="Proteomes" id="UP000007177">
    <property type="component" value="Chromosome"/>
</dbReference>
<evidence type="ECO:0000259" key="3">
    <source>
        <dbReference type="Pfam" id="PF13514"/>
    </source>
</evidence>
<dbReference type="InterPro" id="IPR027417">
    <property type="entry name" value="P-loop_NTPase"/>
</dbReference>
<keyword evidence="1" id="KW-0175">Coiled coil</keyword>
<organism evidence="4 5">
    <name type="scientific">Acetobacterium woodii (strain ATCC 29683 / DSM 1030 / JCM 2381 / KCTC 1655 / WB1)</name>
    <dbReference type="NCBI Taxonomy" id="931626"/>
    <lineage>
        <taxon>Bacteria</taxon>
        <taxon>Bacillati</taxon>
        <taxon>Bacillota</taxon>
        <taxon>Clostridia</taxon>
        <taxon>Eubacteriales</taxon>
        <taxon>Eubacteriaceae</taxon>
        <taxon>Acetobacterium</taxon>
    </lineage>
</organism>
<protein>
    <submittedName>
        <fullName evidence="4">Putative DNA double-strand break repair rad50 ATPase</fullName>
    </submittedName>
</protein>
<dbReference type="OrthoDB" id="9764467at2"/>
<dbReference type="PANTHER" id="PTHR41259:SF1">
    <property type="entry name" value="DOUBLE-STRAND BREAK REPAIR RAD50 ATPASE, PUTATIVE-RELATED"/>
    <property type="match status" value="1"/>
</dbReference>
<proteinExistence type="predicted"/>
<dbReference type="InterPro" id="IPR038734">
    <property type="entry name" value="YhaN_AAA"/>
</dbReference>
<dbReference type="PANTHER" id="PTHR41259">
    <property type="entry name" value="DOUBLE-STRAND BREAK REPAIR RAD50 ATPASE, PUTATIVE-RELATED"/>
    <property type="match status" value="1"/>
</dbReference>
<dbReference type="STRING" id="931626.Awo_c27070"/>
<evidence type="ECO:0000313" key="5">
    <source>
        <dbReference type="Proteomes" id="UP000007177"/>
    </source>
</evidence>
<evidence type="ECO:0000256" key="2">
    <source>
        <dbReference type="SAM" id="Phobius"/>
    </source>
</evidence>
<feature type="transmembrane region" description="Helical" evidence="2">
    <location>
        <begin position="407"/>
        <end position="429"/>
    </location>
</feature>
<name>H6LFH3_ACEWD</name>
<reference evidence="4 5" key="2">
    <citation type="journal article" date="2012" name="PLoS ONE">
        <title>An ancient pathway combining carbon dioxide fixation with the generation and utilization of a sodium ion gradient for ATP synthesis.</title>
        <authorList>
            <person name="Poehlein A."/>
            <person name="Schmidt S."/>
            <person name="Kaster A.K."/>
            <person name="Goenrich M."/>
            <person name="Vollmers J."/>
            <person name="Thurmer A."/>
            <person name="Bertsch J."/>
            <person name="Schuchmann K."/>
            <person name="Voigt B."/>
            <person name="Hecker M."/>
            <person name="Daniel R."/>
            <person name="Thauer R.K."/>
            <person name="Gottschalk G."/>
            <person name="Muller V."/>
        </authorList>
    </citation>
    <scope>NUCLEOTIDE SEQUENCE [LARGE SCALE GENOMIC DNA]</scope>
    <source>
        <strain evidence="5">ATCC 29683 / DSM 1030 / JCM 2381 / KCTC 1655 / WB1</strain>
    </source>
</reference>
<feature type="domain" description="YhaN AAA" evidence="3">
    <location>
        <begin position="1"/>
        <end position="65"/>
    </location>
</feature>
<feature type="coiled-coil region" evidence="1">
    <location>
        <begin position="200"/>
        <end position="318"/>
    </location>
</feature>
<keyword evidence="2" id="KW-0812">Transmembrane</keyword>
<keyword evidence="2" id="KW-1133">Transmembrane helix</keyword>
<dbReference type="HOGENOM" id="CLU_018670_0_0_9"/>
<accession>H6LFH3</accession>
<gene>
    <name evidence="4" type="ordered locus">Awo_c27070</name>
</gene>
<sequence length="774" mass="88688">MKIKTLNIRAFGKFKDQTIDLKPGFNLIYGSNEAGKTTVQTFIQGMFFGFYKPYRKKKTFSDEYQKYLPWDQFDYSGALVYEVDGQEFRLERNFLRAKDNLFIYDNTTGKVINDQFKYDGVIRQNLPLGHLGMTSVIYNNTVNMRQISHDSESFAQDEVRDSYIEMQNSSGIEINFKGLVRRLEEKKNTIGRSGQSKSRIGAAIRERDELQELLKESEIAYAKVAENQEIITQNQKKMKRIEAENDYLTQESVVKRKKELLQSYEKINKLEKENNRLSKLIKEDEIYKGYNYKTLEGLKAIQNQSERLSDQMDYIEKEMSSSSEHLKTIRQKEEVKRRFLAGKTMNAITEDYDIFKKEQTEVEEAKKNSNVAINIVSMLVTLIGMGLVGLANLGLLGTSTGMENLSLTVGVTLTILGVIGLSFGVSATIKKRNILKSKQLIPIQEEILEKYHFKKGAEFENFYKKAVRTQKELEQMKNEGELIIIQLSRHQAGFEVLFEQRRGIMRELENKLASYGVNNIAEYSERCEKGQQLEELKIRFNGNLQLLESLLETVNGGKTENGQSVWHKASPKSEELLSLGKEIARLEGENNALTDGIGLPVEIRETIKSLDAQIHSCDIEIKACNAVLQILENIQKESHLESAPELNKNIGHILETITHRYKGVKVDENMKLKVVNPQGGDFKDAEQLSAGTMDQVHFAFRYGIGDVINHEMPFILDEPFVRYDNERKNQALKLLSELSNKRQVILFTCDADEEQRLKALGIPYHKIVLGDCEI</sequence>
<keyword evidence="5" id="KW-1185">Reference proteome</keyword>
<dbReference type="AlphaFoldDB" id="H6LFH3"/>
<feature type="transmembrane region" description="Helical" evidence="2">
    <location>
        <begin position="371"/>
        <end position="395"/>
    </location>
</feature>
<dbReference type="KEGG" id="awo:Awo_c27070"/>
<dbReference type="SUPFAM" id="SSF52540">
    <property type="entry name" value="P-loop containing nucleoside triphosphate hydrolases"/>
    <property type="match status" value="1"/>
</dbReference>